<evidence type="ECO:0000256" key="1">
    <source>
        <dbReference type="ARBA" id="ARBA00023015"/>
    </source>
</evidence>
<keyword evidence="3" id="KW-0804">Transcription</keyword>
<proteinExistence type="predicted"/>
<feature type="domain" description="HTH hxlR-type" evidence="4">
    <location>
        <begin position="8"/>
        <end position="106"/>
    </location>
</feature>
<keyword evidence="1" id="KW-0805">Transcription regulation</keyword>
<evidence type="ECO:0000256" key="3">
    <source>
        <dbReference type="ARBA" id="ARBA00023163"/>
    </source>
</evidence>
<evidence type="ECO:0000313" key="6">
    <source>
        <dbReference type="Proteomes" id="UP001595690"/>
    </source>
</evidence>
<protein>
    <submittedName>
        <fullName evidence="5">Winged helix-turn-helix transcriptional regulator</fullName>
    </submittedName>
</protein>
<evidence type="ECO:0000259" key="4">
    <source>
        <dbReference type="PROSITE" id="PS51118"/>
    </source>
</evidence>
<dbReference type="PANTHER" id="PTHR33204">
    <property type="entry name" value="TRANSCRIPTIONAL REGULATOR, MARR FAMILY"/>
    <property type="match status" value="1"/>
</dbReference>
<evidence type="ECO:0000256" key="2">
    <source>
        <dbReference type="ARBA" id="ARBA00023125"/>
    </source>
</evidence>
<dbReference type="Gene3D" id="1.10.10.10">
    <property type="entry name" value="Winged helix-like DNA-binding domain superfamily/Winged helix DNA-binding domain"/>
    <property type="match status" value="1"/>
</dbReference>
<dbReference type="PANTHER" id="PTHR33204:SF29">
    <property type="entry name" value="TRANSCRIPTIONAL REGULATOR"/>
    <property type="match status" value="1"/>
</dbReference>
<dbReference type="InterPro" id="IPR002577">
    <property type="entry name" value="HTH_HxlR"/>
</dbReference>
<dbReference type="EMBL" id="JBHRZI010000005">
    <property type="protein sequence ID" value="MFC3890699.1"/>
    <property type="molecule type" value="Genomic_DNA"/>
</dbReference>
<comment type="caution">
    <text evidence="5">The sequence shown here is derived from an EMBL/GenBank/DDBJ whole genome shotgun (WGS) entry which is preliminary data.</text>
</comment>
<dbReference type="SUPFAM" id="SSF46785">
    <property type="entry name" value="Winged helix' DNA-binding domain"/>
    <property type="match status" value="1"/>
</dbReference>
<dbReference type="InterPro" id="IPR036388">
    <property type="entry name" value="WH-like_DNA-bd_sf"/>
</dbReference>
<sequence>MAIRTYVCGLDAAVNIIGGKWKVLIIWAIGDQRRRFGELRRQVPGISEKVLFQHLREMEANDLVVREEFDEVPARVEYSLTELGHSLSAALQPLNDWGSQHMQRTGTAVACSYS</sequence>
<reference evidence="6" key="1">
    <citation type="journal article" date="2019" name="Int. J. Syst. Evol. Microbiol.">
        <title>The Global Catalogue of Microorganisms (GCM) 10K type strain sequencing project: providing services to taxonomists for standard genome sequencing and annotation.</title>
        <authorList>
            <consortium name="The Broad Institute Genomics Platform"/>
            <consortium name="The Broad Institute Genome Sequencing Center for Infectious Disease"/>
            <person name="Wu L."/>
            <person name="Ma J."/>
        </authorList>
    </citation>
    <scope>NUCLEOTIDE SEQUENCE [LARGE SCALE GENOMIC DNA]</scope>
    <source>
        <strain evidence="6">CGMCC 4.7405</strain>
    </source>
</reference>
<evidence type="ECO:0000313" key="5">
    <source>
        <dbReference type="EMBL" id="MFC3890699.1"/>
    </source>
</evidence>
<dbReference type="Pfam" id="PF01638">
    <property type="entry name" value="HxlR"/>
    <property type="match status" value="1"/>
</dbReference>
<dbReference type="PROSITE" id="PS51118">
    <property type="entry name" value="HTH_HXLR"/>
    <property type="match status" value="1"/>
</dbReference>
<gene>
    <name evidence="5" type="ORF">ACFOWZ_04385</name>
</gene>
<keyword evidence="2" id="KW-0238">DNA-binding</keyword>
<accession>A0ABV8BNQ9</accession>
<dbReference type="InterPro" id="IPR036390">
    <property type="entry name" value="WH_DNA-bd_sf"/>
</dbReference>
<organism evidence="5 6">
    <name type="scientific">Lentzea rhizosphaerae</name>
    <dbReference type="NCBI Taxonomy" id="2041025"/>
    <lineage>
        <taxon>Bacteria</taxon>
        <taxon>Bacillati</taxon>
        <taxon>Actinomycetota</taxon>
        <taxon>Actinomycetes</taxon>
        <taxon>Pseudonocardiales</taxon>
        <taxon>Pseudonocardiaceae</taxon>
        <taxon>Lentzea</taxon>
    </lineage>
</organism>
<dbReference type="RefSeq" id="WP_382369018.1">
    <property type="nucleotide sequence ID" value="NZ_JBHRZI010000005.1"/>
</dbReference>
<name>A0ABV8BNQ9_9PSEU</name>
<keyword evidence="6" id="KW-1185">Reference proteome</keyword>
<dbReference type="Proteomes" id="UP001595690">
    <property type="component" value="Unassembled WGS sequence"/>
</dbReference>